<dbReference type="Proteomes" id="UP000030747">
    <property type="component" value="Unassembled WGS sequence"/>
</dbReference>
<feature type="compositionally biased region" description="Polar residues" evidence="1">
    <location>
        <begin position="452"/>
        <end position="473"/>
    </location>
</feature>
<feature type="compositionally biased region" description="Polar residues" evidence="1">
    <location>
        <begin position="516"/>
        <end position="541"/>
    </location>
</feature>
<proteinExistence type="predicted"/>
<dbReference type="EMBL" id="HG675716">
    <property type="protein sequence ID" value="CDJ42349.1"/>
    <property type="molecule type" value="Genomic_DNA"/>
</dbReference>
<gene>
    <name evidence="2" type="ORF">ETH_00020460</name>
</gene>
<evidence type="ECO:0000313" key="3">
    <source>
        <dbReference type="Proteomes" id="UP000030747"/>
    </source>
</evidence>
<reference evidence="2" key="1">
    <citation type="submission" date="2013-10" db="EMBL/GenBank/DDBJ databases">
        <title>Genomic analysis of the causative agents of coccidiosis in chickens.</title>
        <authorList>
            <person name="Reid A.J."/>
            <person name="Blake D."/>
            <person name="Billington K."/>
            <person name="Browne H."/>
            <person name="Dunn M."/>
            <person name="Hung S."/>
            <person name="Kawahara F."/>
            <person name="Miranda-Saavedra D."/>
            <person name="Mourier T."/>
            <person name="Nagra H."/>
            <person name="Otto T.D."/>
            <person name="Rawlings N."/>
            <person name="Sanchez A."/>
            <person name="Sanders M."/>
            <person name="Subramaniam C."/>
            <person name="Tay Y."/>
            <person name="Dear P."/>
            <person name="Doerig C."/>
            <person name="Gruber A."/>
            <person name="Parkinson J."/>
            <person name="Shirley M."/>
            <person name="Wan K.L."/>
            <person name="Berriman M."/>
            <person name="Tomley F."/>
            <person name="Pain A."/>
        </authorList>
    </citation>
    <scope>NUCLEOTIDE SEQUENCE [LARGE SCALE GENOMIC DNA]</scope>
    <source>
        <strain evidence="2">Houghton</strain>
    </source>
</reference>
<sequence>MARHLPSSLRSQRAMSEAPLRFARDTPAPTPLRPSTPHYRCSASSHSRQWGVHLEDLHYAVQHIDDYVARGRPQPSSSAFQLDSEGTVKTRVMRGVITGPARWRGNTGSYGMPSLYCAVYKYNFAQEVAHGSCASERALFCSSDNASRPLPPPTLVSSAWGQGPLVIDGVPVLEKHAGGRDEGCEDEGSHKCDGLKSYFVLAVGVFRNSATSAISTHYCGSSNQTKNPSTEPPSPDDLLGVLHVPLHCVHITEQQHEVKLRLPVTIPSPTSNEDDAFNVEICAKGERELAAVLSPVTSLDLLEKAFIAGLTFNTTGANRCNVMLFRLNSSGGSSLHASGAKLASPVAPSVASTALQRSITPLQYQESEVSKQSIHGVEYSGGEGETLGTGTALGNEAASAAKRGQAHNSCALQPCDDDSPPSPGMASHNSDVLQLKSERRDTQHLSPPSCGQRCTTNFTKSTDSVASNLQSKDGQWRRHQRRQQELSVAAVLAASAIAAAARGERDRSSRSSVSRKLQQPQKLLSGLSMKNNQRPSSTCGVMTANQTSRQQNDCFLSGQPHELGLVQISDLQHRRDSPSTAVTDRQLAQQTGEFEVSPDDSVSVRGEENHKAGAATANHVAASCLLVNRPAVVDCAARLGSSILDDRKSTLSTSIRRLDCLMTRAQLLLNQRRHRQSQEESHQQTHSNYQSFLHRQTDHAQSIPSFRGDTFEPELQKEYCKALHFRAAGDNSLCAVPTKEVERPDPTTHRAHSEKPADSKSPSSGSSMQIIQNPHDLRKVPSRAKVFKWLAAASASREKTLTRKFVLRIWAQKALLQRQRRIIALLRLAAIFPGASRGTSQYHHLLQRGWLAFRAHAINCQFKTKQELLCRSTNEEQKRHQDNDYRGNDDKQEVKELVELVERLQQQVQARDNWCRHLERRSVEEQENHNKELSALCQQVTELKEELKEQGCKRKNSDSSSVEDAEKRQLQKEIDNYHRERLHLQMLVAEHAAAKVRAEEVQARLQNELTANKERTKDLEHQLLLVDQQLVGILKHATTEESLSREESSAGLAQLAPIPQLGTWALRKLQGMRDTLKGIDGKEPLGRTAEVRRHPPAEGAAFAPLQRLSQDLPRHTASISSQPDDCIEKQDRSPVDQKSSSSPQCPQPVNEVHGSAANTPLRPLPSSRLEREPPLQQCSASLASGPRDASVVCQHCIGQPSGKPQRANVLQRVRDGNTLQTALEAQQLRVFMPQSATVLQRGQQLRDHVNRQRTHRQQLLQQCAHQPQQALYTPLKAHLHAFTSNLGSSQVAVQNFAVCSLPMHVKQGVTQHPVIDHHLQAASPQCSGRKTPPRIDAKCMSLNVP</sequence>
<keyword evidence="3" id="KW-1185">Reference proteome</keyword>
<feature type="compositionally biased region" description="Basic and acidic residues" evidence="1">
    <location>
        <begin position="1077"/>
        <end position="1096"/>
    </location>
</feature>
<feature type="compositionally biased region" description="Basic and acidic residues" evidence="1">
    <location>
        <begin position="948"/>
        <end position="957"/>
    </location>
</feature>
<evidence type="ECO:0000313" key="2">
    <source>
        <dbReference type="EMBL" id="CDJ42349.1"/>
    </source>
</evidence>
<reference evidence="2" key="2">
    <citation type="submission" date="2013-10" db="EMBL/GenBank/DDBJ databases">
        <authorList>
            <person name="Aslett M."/>
        </authorList>
    </citation>
    <scope>NUCLEOTIDE SEQUENCE [LARGE SCALE GENOMIC DNA]</scope>
    <source>
        <strain evidence="2">Houghton</strain>
    </source>
</reference>
<accession>U6L167</accession>
<evidence type="ECO:0000256" key="1">
    <source>
        <dbReference type="SAM" id="MobiDB-lite"/>
    </source>
</evidence>
<dbReference type="VEuPathDB" id="ToxoDB:ETH_00020460"/>
<feature type="compositionally biased region" description="Basic and acidic residues" evidence="1">
    <location>
        <begin position="1126"/>
        <end position="1135"/>
    </location>
</feature>
<protein>
    <submittedName>
        <fullName evidence="2">Uncharacterized protein</fullName>
    </submittedName>
</protein>
<feature type="region of interest" description="Disordered" evidence="1">
    <location>
        <begin position="948"/>
        <end position="968"/>
    </location>
</feature>
<feature type="compositionally biased region" description="Basic and acidic residues" evidence="1">
    <location>
        <begin position="740"/>
        <end position="758"/>
    </location>
</feature>
<feature type="region of interest" description="Disordered" evidence="1">
    <location>
        <begin position="409"/>
        <end position="482"/>
    </location>
</feature>
<feature type="region of interest" description="Disordered" evidence="1">
    <location>
        <begin position="501"/>
        <end position="541"/>
    </location>
</feature>
<feature type="compositionally biased region" description="Low complexity" evidence="1">
    <location>
        <begin position="1137"/>
        <end position="1148"/>
    </location>
</feature>
<dbReference type="GeneID" id="25253215"/>
<dbReference type="OrthoDB" id="346280at2759"/>
<feature type="region of interest" description="Disordered" evidence="1">
    <location>
        <begin position="740"/>
        <end position="769"/>
    </location>
</feature>
<feature type="region of interest" description="Disordered" evidence="1">
    <location>
        <begin position="1077"/>
        <end position="1183"/>
    </location>
</feature>
<feature type="region of interest" description="Disordered" evidence="1">
    <location>
        <begin position="1"/>
        <end position="38"/>
    </location>
</feature>
<dbReference type="VEuPathDB" id="ToxoDB:ETH2_1133900"/>
<organism evidence="2 3">
    <name type="scientific">Eimeria tenella</name>
    <name type="common">Coccidian parasite</name>
    <dbReference type="NCBI Taxonomy" id="5802"/>
    <lineage>
        <taxon>Eukaryota</taxon>
        <taxon>Sar</taxon>
        <taxon>Alveolata</taxon>
        <taxon>Apicomplexa</taxon>
        <taxon>Conoidasida</taxon>
        <taxon>Coccidia</taxon>
        <taxon>Eucoccidiorida</taxon>
        <taxon>Eimeriorina</taxon>
        <taxon>Eimeriidae</taxon>
        <taxon>Eimeria</taxon>
    </lineage>
</organism>
<dbReference type="RefSeq" id="XP_013233099.1">
    <property type="nucleotide sequence ID" value="XM_013377645.1"/>
</dbReference>
<name>U6L167_EIMTE</name>